<evidence type="ECO:0000256" key="2">
    <source>
        <dbReference type="ARBA" id="ARBA00022722"/>
    </source>
</evidence>
<dbReference type="Pfam" id="PF02601">
    <property type="entry name" value="Exonuc_VII_L"/>
    <property type="match status" value="1"/>
</dbReference>
<evidence type="ECO:0000256" key="6">
    <source>
        <dbReference type="RuleBase" id="RU004355"/>
    </source>
</evidence>
<evidence type="ECO:0000259" key="8">
    <source>
        <dbReference type="Pfam" id="PF13742"/>
    </source>
</evidence>
<proteinExistence type="inferred from homology"/>
<comment type="catalytic activity">
    <reaction evidence="5 6">
        <text>Exonucleolytic cleavage in either 5'- to 3'- or 3'- to 5'-direction to yield nucleoside 5'-phosphates.</text>
        <dbReference type="EC" id="3.1.11.6"/>
    </reaction>
</comment>
<dbReference type="InterPro" id="IPR025824">
    <property type="entry name" value="OB-fold_nuc-bd_dom"/>
</dbReference>
<evidence type="ECO:0000313" key="10">
    <source>
        <dbReference type="Proteomes" id="UP001520878"/>
    </source>
</evidence>
<comment type="function">
    <text evidence="5">Bidirectionally degrades single-stranded DNA into large acid-insoluble oligonucleotides, which are then degraded further into small acid-soluble oligonucleotides.</text>
</comment>
<evidence type="ECO:0000256" key="1">
    <source>
        <dbReference type="ARBA" id="ARBA00022490"/>
    </source>
</evidence>
<keyword evidence="1 5" id="KW-0963">Cytoplasm</keyword>
<keyword evidence="4 5" id="KW-0269">Exonuclease</keyword>
<protein>
    <recommendedName>
        <fullName evidence="5">Exodeoxyribonuclease 7 large subunit</fullName>
        <ecNumber evidence="5">3.1.11.6</ecNumber>
    </recommendedName>
    <alternativeName>
        <fullName evidence="5">Exodeoxyribonuclease VII large subunit</fullName>
        <shortName evidence="5">Exonuclease VII large subunit</shortName>
    </alternativeName>
</protein>
<organism evidence="9 10">
    <name type="scientific">Fluctibacter halophilus</name>
    <dbReference type="NCBI Taxonomy" id="226011"/>
    <lineage>
        <taxon>Bacteria</taxon>
        <taxon>Pseudomonadati</taxon>
        <taxon>Pseudomonadota</taxon>
        <taxon>Gammaproteobacteria</taxon>
        <taxon>Alteromonadales</taxon>
        <taxon>Alteromonadaceae</taxon>
        <taxon>Fluctibacter</taxon>
    </lineage>
</organism>
<dbReference type="CDD" id="cd04489">
    <property type="entry name" value="ExoVII_LU_OBF"/>
    <property type="match status" value="1"/>
</dbReference>
<keyword evidence="10" id="KW-1185">Reference proteome</keyword>
<dbReference type="InterPro" id="IPR003753">
    <property type="entry name" value="Exonuc_VII_L"/>
</dbReference>
<dbReference type="GO" id="GO:0008855">
    <property type="term" value="F:exodeoxyribonuclease VII activity"/>
    <property type="evidence" value="ECO:0007669"/>
    <property type="project" value="UniProtKB-EC"/>
</dbReference>
<reference evidence="9 10" key="1">
    <citation type="submission" date="2021-10" db="EMBL/GenBank/DDBJ databases">
        <title>Draft genome of Aestuariibacter halophilus JC2043.</title>
        <authorList>
            <person name="Emsley S.A."/>
            <person name="Pfannmuller K.M."/>
            <person name="Ushijima B."/>
            <person name="Saw J.H."/>
            <person name="Videau P."/>
        </authorList>
    </citation>
    <scope>NUCLEOTIDE SEQUENCE [LARGE SCALE GENOMIC DNA]</scope>
    <source>
        <strain evidence="9 10">JC2043</strain>
    </source>
</reference>
<comment type="similarity">
    <text evidence="5 6">Belongs to the XseA family.</text>
</comment>
<evidence type="ECO:0000256" key="5">
    <source>
        <dbReference type="HAMAP-Rule" id="MF_00378"/>
    </source>
</evidence>
<comment type="subunit">
    <text evidence="5">Heterooligomer composed of large and small subunits.</text>
</comment>
<dbReference type="EMBL" id="JAJEWP010000001">
    <property type="protein sequence ID" value="MCC2614964.1"/>
    <property type="molecule type" value="Genomic_DNA"/>
</dbReference>
<gene>
    <name evidence="5 9" type="primary">xseA</name>
    <name evidence="9" type="ORF">LJ739_01755</name>
</gene>
<dbReference type="Pfam" id="PF13742">
    <property type="entry name" value="tRNA_anti_2"/>
    <property type="match status" value="1"/>
</dbReference>
<evidence type="ECO:0000256" key="3">
    <source>
        <dbReference type="ARBA" id="ARBA00022801"/>
    </source>
</evidence>
<comment type="subcellular location">
    <subcellularLocation>
        <location evidence="5 6">Cytoplasm</location>
    </subcellularLocation>
</comment>
<dbReference type="EC" id="3.1.11.6" evidence="5"/>
<name>A0ABS8G5L3_9ALTE</name>
<comment type="caution">
    <text evidence="9">The sequence shown here is derived from an EMBL/GenBank/DDBJ whole genome shotgun (WGS) entry which is preliminary data.</text>
</comment>
<dbReference type="HAMAP" id="MF_00378">
    <property type="entry name" value="Exonuc_7_L"/>
    <property type="match status" value="1"/>
</dbReference>
<evidence type="ECO:0000256" key="4">
    <source>
        <dbReference type="ARBA" id="ARBA00022839"/>
    </source>
</evidence>
<keyword evidence="2 5" id="KW-0540">Nuclease</keyword>
<feature type="domain" description="OB-fold nucleic acid binding" evidence="8">
    <location>
        <begin position="12"/>
        <end position="104"/>
    </location>
</feature>
<dbReference type="Proteomes" id="UP001520878">
    <property type="component" value="Unassembled WGS sequence"/>
</dbReference>
<dbReference type="NCBIfam" id="TIGR00237">
    <property type="entry name" value="xseA"/>
    <property type="match status" value="1"/>
</dbReference>
<dbReference type="RefSeq" id="WP_229156877.1">
    <property type="nucleotide sequence ID" value="NZ_JAJEWP010000001.1"/>
</dbReference>
<dbReference type="PANTHER" id="PTHR30008">
    <property type="entry name" value="EXODEOXYRIBONUCLEASE 7 LARGE SUBUNIT"/>
    <property type="match status" value="1"/>
</dbReference>
<keyword evidence="3 5" id="KW-0378">Hydrolase</keyword>
<sequence length="450" mass="49896">MSSQSNGRSNIYSVTQLNRFARMILESEIGLIWLSAEISNFVAASSGHWYFTLKDERAQVRAAMFRGANRRVTQRPKEGDKVLVRASVGLYEPRGDYQLVIEHLEPAGEGLLKQQFEQLKAKLMAEGLFAQEHKQALPTHVRRIGVITSATGAALHDILTVLKRRNPSIEVIVYPSQVQGDTAAAQLIGALATANRRAEVDVLILGRGGGSLEDLWCFNDEALARAIYDSPLPIVSAVGHEIDFTICDYVADLRAPTPSAAAELLSQHQDEMGQRLTTLQSKLQQAFRHLLRHCQHRSALATSRLQQYHPQQQLQQQSQRLDQWALQLHGAMQRSLNRASQRCDNQLLRLTRATPARRISLAAAEQRDLAQRLRHAINNQLKDARQRVHGGAQLLDTVSPLATLARGYSIAFDGSGNVVKSVQQVERGDTLVTKVADGEIHSQVTGQKAD</sequence>
<evidence type="ECO:0000313" key="9">
    <source>
        <dbReference type="EMBL" id="MCC2614964.1"/>
    </source>
</evidence>
<accession>A0ABS8G5L3</accession>
<dbReference type="PANTHER" id="PTHR30008:SF0">
    <property type="entry name" value="EXODEOXYRIBONUCLEASE 7 LARGE SUBUNIT"/>
    <property type="match status" value="1"/>
</dbReference>
<dbReference type="InterPro" id="IPR020579">
    <property type="entry name" value="Exonuc_VII_lsu_C"/>
</dbReference>
<evidence type="ECO:0000259" key="7">
    <source>
        <dbReference type="Pfam" id="PF02601"/>
    </source>
</evidence>
<feature type="domain" description="Exonuclease VII large subunit C-terminal" evidence="7">
    <location>
        <begin position="128"/>
        <end position="442"/>
    </location>
</feature>